<comment type="cofactor">
    <cofactor evidence="1">
        <name>Mg(2+)</name>
        <dbReference type="ChEBI" id="CHEBI:18420"/>
    </cofactor>
</comment>
<dbReference type="GO" id="GO:0016791">
    <property type="term" value="F:phosphatase activity"/>
    <property type="evidence" value="ECO:0007669"/>
    <property type="project" value="UniProtKB-ARBA"/>
</dbReference>
<dbReference type="EMBL" id="QGNW01001571">
    <property type="protein sequence ID" value="RVW36450.1"/>
    <property type="molecule type" value="Genomic_DNA"/>
</dbReference>
<name>A0A438DLX1_VITVI</name>
<organism evidence="6 8">
    <name type="scientific">Vitis vinifera</name>
    <name type="common">Grape</name>
    <dbReference type="NCBI Taxonomy" id="29760"/>
    <lineage>
        <taxon>Eukaryota</taxon>
        <taxon>Viridiplantae</taxon>
        <taxon>Streptophyta</taxon>
        <taxon>Embryophyta</taxon>
        <taxon>Tracheophyta</taxon>
        <taxon>Spermatophyta</taxon>
        <taxon>Magnoliopsida</taxon>
        <taxon>eudicotyledons</taxon>
        <taxon>Gunneridae</taxon>
        <taxon>Pentapetalae</taxon>
        <taxon>rosids</taxon>
        <taxon>Vitales</taxon>
        <taxon>Vitaceae</taxon>
        <taxon>Viteae</taxon>
        <taxon>Vitis</taxon>
    </lineage>
</organism>
<evidence type="ECO:0000256" key="4">
    <source>
        <dbReference type="ARBA" id="ARBA00022801"/>
    </source>
</evidence>
<dbReference type="OrthoDB" id="411145at2759"/>
<evidence type="ECO:0000313" key="6">
    <source>
        <dbReference type="EMBL" id="RVW36450.1"/>
    </source>
</evidence>
<dbReference type="SUPFAM" id="SSF56655">
    <property type="entry name" value="Carbohydrate phosphatase"/>
    <property type="match status" value="1"/>
</dbReference>
<dbReference type="InterPro" id="IPR051090">
    <property type="entry name" value="Inositol_monoP_superfamily"/>
</dbReference>
<evidence type="ECO:0000256" key="3">
    <source>
        <dbReference type="ARBA" id="ARBA00022723"/>
    </source>
</evidence>
<dbReference type="PANTHER" id="PTHR43200">
    <property type="entry name" value="PHOSPHATASE"/>
    <property type="match status" value="1"/>
</dbReference>
<evidence type="ECO:0000256" key="2">
    <source>
        <dbReference type="ARBA" id="ARBA00009759"/>
    </source>
</evidence>
<proteinExistence type="inferred from homology"/>
<comment type="similarity">
    <text evidence="2">Belongs to the inositol monophosphatase superfamily.</text>
</comment>
<keyword evidence="3" id="KW-0479">Metal-binding</keyword>
<protein>
    <submittedName>
        <fullName evidence="6">Uncharacterized protein</fullName>
    </submittedName>
</protein>
<evidence type="ECO:0000313" key="8">
    <source>
        <dbReference type="Proteomes" id="UP000288805"/>
    </source>
</evidence>
<keyword evidence="4" id="KW-0378">Hydrolase</keyword>
<accession>A0A438DLX1</accession>
<sequence>MDNAMYSEELAVAVRVVHMACCLCQRVQDGLVGTSSEQVKSKDDDSPVTVAGFEFCVCDWACFGSGFGFWVLGDLHLEYAV</sequence>
<comment type="caution">
    <text evidence="6">The sequence shown here is derived from an EMBL/GenBank/DDBJ whole genome shotgun (WGS) entry which is preliminary data.</text>
</comment>
<evidence type="ECO:0000256" key="5">
    <source>
        <dbReference type="ARBA" id="ARBA00022842"/>
    </source>
</evidence>
<dbReference type="AlphaFoldDB" id="A0A438DLX1"/>
<dbReference type="PANTHER" id="PTHR43200:SF24">
    <property type="entry name" value="PAP-SPECIFIC PHOSPHATASE HAL2-LIKE"/>
    <property type="match status" value="1"/>
</dbReference>
<reference evidence="6 8" key="1">
    <citation type="journal article" date="2018" name="PLoS Genet.">
        <title>Population sequencing reveals clonal diversity and ancestral inbreeding in the grapevine cultivar Chardonnay.</title>
        <authorList>
            <person name="Roach M.J."/>
            <person name="Johnson D.L."/>
            <person name="Bohlmann J."/>
            <person name="van Vuuren H.J."/>
            <person name="Jones S.J."/>
            <person name="Pretorius I.S."/>
            <person name="Schmidt S.A."/>
            <person name="Borneman A.R."/>
        </authorList>
    </citation>
    <scope>NUCLEOTIDE SEQUENCE [LARGE SCALE GENOMIC DNA]</scope>
    <source>
        <strain evidence="8">cv. Chardonnay</strain>
        <strain evidence="6">I10V1</strain>
        <tissue evidence="6">Leaf</tissue>
    </source>
</reference>
<dbReference type="GO" id="GO:0046872">
    <property type="term" value="F:metal ion binding"/>
    <property type="evidence" value="ECO:0007669"/>
    <property type="project" value="UniProtKB-KW"/>
</dbReference>
<dbReference type="EMBL" id="QGNW01000131">
    <property type="protein sequence ID" value="RVW93159.1"/>
    <property type="molecule type" value="Genomic_DNA"/>
</dbReference>
<dbReference type="Proteomes" id="UP000288805">
    <property type="component" value="Unassembled WGS sequence"/>
</dbReference>
<keyword evidence="5" id="KW-0460">Magnesium</keyword>
<evidence type="ECO:0000256" key="1">
    <source>
        <dbReference type="ARBA" id="ARBA00001946"/>
    </source>
</evidence>
<dbReference type="Gene3D" id="3.30.540.10">
    <property type="entry name" value="Fructose-1,6-Bisphosphatase, subunit A, domain 1"/>
    <property type="match status" value="1"/>
</dbReference>
<evidence type="ECO:0000313" key="7">
    <source>
        <dbReference type="EMBL" id="RVW93159.1"/>
    </source>
</evidence>
<gene>
    <name evidence="7" type="ORF">CK203_031465</name>
    <name evidence="6" type="ORF">CK203_074768</name>
</gene>